<organism evidence="2 3">
    <name type="scientific">Amycolatopsis minnesotensis</name>
    <dbReference type="NCBI Taxonomy" id="337894"/>
    <lineage>
        <taxon>Bacteria</taxon>
        <taxon>Bacillati</taxon>
        <taxon>Actinomycetota</taxon>
        <taxon>Actinomycetes</taxon>
        <taxon>Pseudonocardiales</taxon>
        <taxon>Pseudonocardiaceae</taxon>
        <taxon>Amycolatopsis</taxon>
    </lineage>
</organism>
<reference evidence="2 3" key="1">
    <citation type="journal article" date="2019" name="Int. J. Syst. Evol. Microbiol.">
        <title>The Global Catalogue of Microorganisms (GCM) 10K type strain sequencing project: providing services to taxonomists for standard genome sequencing and annotation.</title>
        <authorList>
            <consortium name="The Broad Institute Genomics Platform"/>
            <consortium name="The Broad Institute Genome Sequencing Center for Infectious Disease"/>
            <person name="Wu L."/>
            <person name="Ma J."/>
        </authorList>
    </citation>
    <scope>NUCLEOTIDE SEQUENCE [LARGE SCALE GENOMIC DNA]</scope>
    <source>
        <strain evidence="2 3">JCM 14545</strain>
    </source>
</reference>
<feature type="region of interest" description="Disordered" evidence="1">
    <location>
        <begin position="1"/>
        <end position="47"/>
    </location>
</feature>
<dbReference type="SUPFAM" id="SSF46785">
    <property type="entry name" value="Winged helix' DNA-binding domain"/>
    <property type="match status" value="1"/>
</dbReference>
<feature type="compositionally biased region" description="Polar residues" evidence="1">
    <location>
        <begin position="1"/>
        <end position="10"/>
    </location>
</feature>
<protein>
    <submittedName>
        <fullName evidence="2">Uncharacterized protein</fullName>
    </submittedName>
</protein>
<comment type="caution">
    <text evidence="2">The sequence shown here is derived from an EMBL/GenBank/DDBJ whole genome shotgun (WGS) entry which is preliminary data.</text>
</comment>
<proteinExistence type="predicted"/>
<name>A0ABN2RMC7_9PSEU</name>
<evidence type="ECO:0000313" key="2">
    <source>
        <dbReference type="EMBL" id="GAA1971656.1"/>
    </source>
</evidence>
<keyword evidence="3" id="KW-1185">Reference proteome</keyword>
<dbReference type="InterPro" id="IPR036390">
    <property type="entry name" value="WH_DNA-bd_sf"/>
</dbReference>
<dbReference type="InterPro" id="IPR036388">
    <property type="entry name" value="WH-like_DNA-bd_sf"/>
</dbReference>
<gene>
    <name evidence="2" type="ORF">GCM10009754_52450</name>
</gene>
<evidence type="ECO:0000313" key="3">
    <source>
        <dbReference type="Proteomes" id="UP001501116"/>
    </source>
</evidence>
<dbReference type="Gene3D" id="1.10.10.10">
    <property type="entry name" value="Winged helix-like DNA-binding domain superfamily/Winged helix DNA-binding domain"/>
    <property type="match status" value="1"/>
</dbReference>
<dbReference type="Proteomes" id="UP001501116">
    <property type="component" value="Unassembled WGS sequence"/>
</dbReference>
<sequence length="118" mass="12661">MTPNGESTASFRRGRARATPARRSGRLREDGDTGFAGGRTDRPGRGPALTILVTLNAADARARLITLTEDGRKIANRYVAVIRGWFAEALAGWPARDREDLDRMIDGLGSHLSGLAGS</sequence>
<accession>A0ABN2RMC7</accession>
<evidence type="ECO:0000256" key="1">
    <source>
        <dbReference type="SAM" id="MobiDB-lite"/>
    </source>
</evidence>
<dbReference type="RefSeq" id="WP_344424218.1">
    <property type="nucleotide sequence ID" value="NZ_BAAANN010000022.1"/>
</dbReference>
<dbReference type="EMBL" id="BAAANN010000022">
    <property type="protein sequence ID" value="GAA1971656.1"/>
    <property type="molecule type" value="Genomic_DNA"/>
</dbReference>